<gene>
    <name evidence="2" type="ORF">SI65_09679</name>
</gene>
<sequence length="233" mass="25678">MHFYNPNNPYPSCKEAEATLYSFPEPSSYETEERDCVTCGEIEDITDITDMDIDASPASSEMEVASDSDDDSDESDDGGDIPFHTPHNYTTPQQLQKQKQKQDRKRNMSIPTNLSSNSIPGPTTSSANSHTPRVIKPRGFFRREPLSAPVMRLREKWKENVSVRAETALWSGHGDQFGYEFGVGFGFGDVIQTGIGFGIGCVGAGGGRGPGARRFYRGREIGLGHGLPDWVSY</sequence>
<feature type="compositionally biased region" description="Polar residues" evidence="1">
    <location>
        <begin position="109"/>
        <end position="131"/>
    </location>
</feature>
<feature type="compositionally biased region" description="Acidic residues" evidence="1">
    <location>
        <begin position="64"/>
        <end position="79"/>
    </location>
</feature>
<dbReference type="Proteomes" id="UP000094569">
    <property type="component" value="Unassembled WGS sequence"/>
</dbReference>
<evidence type="ECO:0000313" key="3">
    <source>
        <dbReference type="Proteomes" id="UP000094569"/>
    </source>
</evidence>
<evidence type="ECO:0000313" key="2">
    <source>
        <dbReference type="EMBL" id="ODM14927.1"/>
    </source>
</evidence>
<keyword evidence="3" id="KW-1185">Reference proteome</keyword>
<dbReference type="EMBL" id="JXNT01000020">
    <property type="protein sequence ID" value="ODM14927.1"/>
    <property type="molecule type" value="Genomic_DNA"/>
</dbReference>
<evidence type="ECO:0000256" key="1">
    <source>
        <dbReference type="SAM" id="MobiDB-lite"/>
    </source>
</evidence>
<dbReference type="AlphaFoldDB" id="A0A1E3B1X3"/>
<comment type="caution">
    <text evidence="2">The sequence shown here is derived from an EMBL/GenBank/DDBJ whole genome shotgun (WGS) entry which is preliminary data.</text>
</comment>
<organism evidence="2 3">
    <name type="scientific">Aspergillus cristatus</name>
    <name type="common">Chinese Fuzhuan brick tea-fermentation fungus</name>
    <name type="synonym">Eurotium cristatum</name>
    <dbReference type="NCBI Taxonomy" id="573508"/>
    <lineage>
        <taxon>Eukaryota</taxon>
        <taxon>Fungi</taxon>
        <taxon>Dikarya</taxon>
        <taxon>Ascomycota</taxon>
        <taxon>Pezizomycotina</taxon>
        <taxon>Eurotiomycetes</taxon>
        <taxon>Eurotiomycetidae</taxon>
        <taxon>Eurotiales</taxon>
        <taxon>Aspergillaceae</taxon>
        <taxon>Aspergillus</taxon>
        <taxon>Aspergillus subgen. Aspergillus</taxon>
    </lineage>
</organism>
<reference evidence="2 3" key="1">
    <citation type="journal article" date="2016" name="BMC Genomics">
        <title>Comparative genomic and transcriptomic analyses of the Fuzhuan brick tea-fermentation fungus Aspergillus cristatus.</title>
        <authorList>
            <person name="Ge Y."/>
            <person name="Wang Y."/>
            <person name="Liu Y."/>
            <person name="Tan Y."/>
            <person name="Ren X."/>
            <person name="Zhang X."/>
            <person name="Hyde K.D."/>
            <person name="Liu Y."/>
            <person name="Liu Z."/>
        </authorList>
    </citation>
    <scope>NUCLEOTIDE SEQUENCE [LARGE SCALE GENOMIC DNA]</scope>
    <source>
        <strain evidence="2 3">GZAAS20.1005</strain>
    </source>
</reference>
<protein>
    <submittedName>
        <fullName evidence="2">Uncharacterized protein</fullName>
    </submittedName>
</protein>
<proteinExistence type="predicted"/>
<accession>A0A1E3B1X3</accession>
<feature type="region of interest" description="Disordered" evidence="1">
    <location>
        <begin position="43"/>
        <end position="140"/>
    </location>
</feature>
<feature type="compositionally biased region" description="Acidic residues" evidence="1">
    <location>
        <begin position="43"/>
        <end position="53"/>
    </location>
</feature>
<dbReference type="OrthoDB" id="10565402at2759"/>
<dbReference type="VEuPathDB" id="FungiDB:SI65_09679"/>
<name>A0A1E3B1X3_ASPCR</name>